<gene>
    <name evidence="5" type="ORF">MBESOW_P0791</name>
</gene>
<proteinExistence type="predicted"/>
<keyword evidence="6" id="KW-1185">Reference proteome</keyword>
<evidence type="ECO:0000256" key="1">
    <source>
        <dbReference type="ARBA" id="ARBA00023015"/>
    </source>
</evidence>
<comment type="caution">
    <text evidence="5">The sequence shown here is derived from an EMBL/GenBank/DDBJ whole genome shotgun (WGS) entry which is preliminary data.</text>
</comment>
<accession>A0A401IYW0</accession>
<keyword evidence="3" id="KW-0804">Transcription</keyword>
<sequence length="167" mass="18860">MGYLVITMKHNLAQDLEQCALPSALEAMGERWSFLILRGALSGIRHFEEFQSTLGIARNILANRLARLVENGIMLRQPMQCDRRKVEYRLTEKGRELAPVMIALRQWGEKWSCGTVSCQVLADRRDGLPIRKVTIQAHDGRELDLNDLVWLCPDQVTPMAEDSAAAA</sequence>
<dbReference type="PROSITE" id="PS51118">
    <property type="entry name" value="HTH_HXLR"/>
    <property type="match status" value="1"/>
</dbReference>
<protein>
    <recommendedName>
        <fullName evidence="4">HTH hxlR-type domain-containing protein</fullName>
    </recommendedName>
</protein>
<feature type="domain" description="HTH hxlR-type" evidence="4">
    <location>
        <begin position="19"/>
        <end position="116"/>
    </location>
</feature>
<organism evidence="5 6">
    <name type="scientific">Sphingobium xenophagum</name>
    <dbReference type="NCBI Taxonomy" id="121428"/>
    <lineage>
        <taxon>Bacteria</taxon>
        <taxon>Pseudomonadati</taxon>
        <taxon>Pseudomonadota</taxon>
        <taxon>Alphaproteobacteria</taxon>
        <taxon>Sphingomonadales</taxon>
        <taxon>Sphingomonadaceae</taxon>
        <taxon>Sphingobium</taxon>
    </lineage>
</organism>
<dbReference type="PANTHER" id="PTHR33204">
    <property type="entry name" value="TRANSCRIPTIONAL REGULATOR, MARR FAMILY"/>
    <property type="match status" value="1"/>
</dbReference>
<keyword evidence="1" id="KW-0805">Transcription regulation</keyword>
<evidence type="ECO:0000259" key="4">
    <source>
        <dbReference type="PROSITE" id="PS51118"/>
    </source>
</evidence>
<dbReference type="Proteomes" id="UP000290975">
    <property type="component" value="Unassembled WGS sequence"/>
</dbReference>
<name>A0A401IYW0_SPHXE</name>
<dbReference type="STRING" id="1192759.GCA_000277525_00212"/>
<dbReference type="InterPro" id="IPR036388">
    <property type="entry name" value="WH-like_DNA-bd_sf"/>
</dbReference>
<dbReference type="Gene3D" id="1.10.10.10">
    <property type="entry name" value="Winged helix-like DNA-binding domain superfamily/Winged helix DNA-binding domain"/>
    <property type="match status" value="1"/>
</dbReference>
<keyword evidence="2" id="KW-0238">DNA-binding</keyword>
<dbReference type="PANTHER" id="PTHR33204:SF18">
    <property type="entry name" value="TRANSCRIPTIONAL REGULATORY PROTEIN"/>
    <property type="match status" value="1"/>
</dbReference>
<evidence type="ECO:0000313" key="6">
    <source>
        <dbReference type="Proteomes" id="UP000290975"/>
    </source>
</evidence>
<dbReference type="EMBL" id="BBQY01000001">
    <property type="protein sequence ID" value="GBH29537.1"/>
    <property type="molecule type" value="Genomic_DNA"/>
</dbReference>
<dbReference type="SUPFAM" id="SSF46785">
    <property type="entry name" value="Winged helix' DNA-binding domain"/>
    <property type="match status" value="1"/>
</dbReference>
<dbReference type="InterPro" id="IPR002577">
    <property type="entry name" value="HTH_HxlR"/>
</dbReference>
<dbReference type="AlphaFoldDB" id="A0A401IYW0"/>
<evidence type="ECO:0000313" key="5">
    <source>
        <dbReference type="EMBL" id="GBH29537.1"/>
    </source>
</evidence>
<dbReference type="InterPro" id="IPR036390">
    <property type="entry name" value="WH_DNA-bd_sf"/>
</dbReference>
<evidence type="ECO:0000256" key="3">
    <source>
        <dbReference type="ARBA" id="ARBA00023163"/>
    </source>
</evidence>
<dbReference type="Pfam" id="PF01638">
    <property type="entry name" value="HxlR"/>
    <property type="match status" value="1"/>
</dbReference>
<reference evidence="5 6" key="1">
    <citation type="submission" date="2014-12" db="EMBL/GenBank/DDBJ databases">
        <title>Whole genome sequencing of Sphingobium xenophagum OW59.</title>
        <authorList>
            <person name="Ohta Y."/>
            <person name="Nishi S."/>
            <person name="Hatada Y."/>
        </authorList>
    </citation>
    <scope>NUCLEOTIDE SEQUENCE [LARGE SCALE GENOMIC DNA]</scope>
    <source>
        <strain evidence="5 6">OW59</strain>
    </source>
</reference>
<evidence type="ECO:0000256" key="2">
    <source>
        <dbReference type="ARBA" id="ARBA00023125"/>
    </source>
</evidence>
<dbReference type="GO" id="GO:0003677">
    <property type="term" value="F:DNA binding"/>
    <property type="evidence" value="ECO:0007669"/>
    <property type="project" value="UniProtKB-KW"/>
</dbReference>